<dbReference type="Proteomes" id="UP001595847">
    <property type="component" value="Unassembled WGS sequence"/>
</dbReference>
<organism evidence="1 2">
    <name type="scientific">Nocardiopsis sediminis</name>
    <dbReference type="NCBI Taxonomy" id="1778267"/>
    <lineage>
        <taxon>Bacteria</taxon>
        <taxon>Bacillati</taxon>
        <taxon>Actinomycetota</taxon>
        <taxon>Actinomycetes</taxon>
        <taxon>Streptosporangiales</taxon>
        <taxon>Nocardiopsidaceae</taxon>
        <taxon>Nocardiopsis</taxon>
    </lineage>
</organism>
<comment type="caution">
    <text evidence="1">The sequence shown here is derived from an EMBL/GenBank/DDBJ whole genome shotgun (WGS) entry which is preliminary data.</text>
</comment>
<dbReference type="RefSeq" id="WP_378531725.1">
    <property type="nucleotide sequence ID" value="NZ_JBHSBH010000006.1"/>
</dbReference>
<keyword evidence="2" id="KW-1185">Reference proteome</keyword>
<protein>
    <recommendedName>
        <fullName evidence="3">Thioesterase</fullName>
    </recommendedName>
</protein>
<proteinExistence type="predicted"/>
<dbReference type="Gene3D" id="3.10.129.10">
    <property type="entry name" value="Hotdog Thioesterase"/>
    <property type="match status" value="2"/>
</dbReference>
<reference evidence="2" key="1">
    <citation type="journal article" date="2019" name="Int. J. Syst. Evol. Microbiol.">
        <title>The Global Catalogue of Microorganisms (GCM) 10K type strain sequencing project: providing services to taxonomists for standard genome sequencing and annotation.</title>
        <authorList>
            <consortium name="The Broad Institute Genomics Platform"/>
            <consortium name="The Broad Institute Genome Sequencing Center for Infectious Disease"/>
            <person name="Wu L."/>
            <person name="Ma J."/>
        </authorList>
    </citation>
    <scope>NUCLEOTIDE SEQUENCE [LARGE SCALE GENOMIC DNA]</scope>
    <source>
        <strain evidence="2">TBRC 1826</strain>
    </source>
</reference>
<accession>A0ABV8FN28</accession>
<dbReference type="SUPFAM" id="SSF54637">
    <property type="entry name" value="Thioesterase/thiol ester dehydrase-isomerase"/>
    <property type="match status" value="2"/>
</dbReference>
<gene>
    <name evidence="1" type="ORF">ACFOVU_08895</name>
</gene>
<evidence type="ECO:0000313" key="2">
    <source>
        <dbReference type="Proteomes" id="UP001595847"/>
    </source>
</evidence>
<dbReference type="EMBL" id="JBHSBH010000006">
    <property type="protein sequence ID" value="MFC3996030.1"/>
    <property type="molecule type" value="Genomic_DNA"/>
</dbReference>
<evidence type="ECO:0008006" key="3">
    <source>
        <dbReference type="Google" id="ProtNLM"/>
    </source>
</evidence>
<dbReference type="InterPro" id="IPR029069">
    <property type="entry name" value="HotDog_dom_sf"/>
</dbReference>
<evidence type="ECO:0000313" key="1">
    <source>
        <dbReference type="EMBL" id="MFC3996030.1"/>
    </source>
</evidence>
<sequence length="299" mass="32473">MPDPTTGPIVVEFTDNGEAGFPTRVDVRVRQGDLGRDGSVSTIGMARWLEDARLRVRMRRFERLVGSGGFGPLRILLAGQHVERLARADRSDGIVQVRSGVRRIGRSSFTIGHAVFAGDRHVGSGEATIVLAGPEGPRALPDELIADLRDVQSAEPDQATVARPGAERQQRDHYAHFFPLHARIGDVDINDHVNFISLAGWYDEAVSAFALKATGTRDRGPVPDLSPWSYRIHYTGEVTYPGDYDIGILIRSLDGDSVHYEMGVFRDGTCLGVADAVGARGELPAEWLEASLVQPGTAP</sequence>
<name>A0ABV8FN28_9ACTN</name>